<sequence length="382" mass="38394">MSAPARRAALVYAGPALGGLALLPLLDFRANRIVGGDGVMAWAATGGSAYATALLAALALGTILSGSQVLRLALALAALALLGWMAGQGAEALMAETSEFARVSLGGGFWIAAAFLALAAADAAARIGLRAMVRIALLAGPVAALALALQTGFFDDLSILREYDANRDVFDAALAGHLRLVLGALVPALLIGLPLGWLCFACPRARAVILPVLNILQTTPSIAMFGLLMVPLGALARSYPGLRDWGVGGIGAAPAIVALALYALLPIAANTYAGLSGVPAAMREAGRGMGLSPARLLAQVELPLALPVILTGIRITVVQTIGLAAVAALIGGGGFGTLVFRGMGQAAMDLVLLGTLPIVALAIAASLAFDAMIEATARGEAA</sequence>
<comment type="subcellular location">
    <subcellularLocation>
        <location evidence="1 6">Cell membrane</location>
        <topology evidence="1 6">Multi-pass membrane protein</topology>
    </subcellularLocation>
</comment>
<evidence type="ECO:0000256" key="4">
    <source>
        <dbReference type="ARBA" id="ARBA00022989"/>
    </source>
</evidence>
<feature type="transmembrane region" description="Helical" evidence="6">
    <location>
        <begin position="321"/>
        <end position="340"/>
    </location>
</feature>
<evidence type="ECO:0000256" key="3">
    <source>
        <dbReference type="ARBA" id="ARBA00022692"/>
    </source>
</evidence>
<dbReference type="SUPFAM" id="SSF161098">
    <property type="entry name" value="MetI-like"/>
    <property type="match status" value="1"/>
</dbReference>
<keyword evidence="3 6" id="KW-0812">Transmembrane</keyword>
<evidence type="ECO:0000313" key="9">
    <source>
        <dbReference type="Proteomes" id="UP000576152"/>
    </source>
</evidence>
<evidence type="ECO:0000256" key="1">
    <source>
        <dbReference type="ARBA" id="ARBA00004651"/>
    </source>
</evidence>
<feature type="domain" description="ABC transmembrane type-1" evidence="7">
    <location>
        <begin position="174"/>
        <end position="369"/>
    </location>
</feature>
<evidence type="ECO:0000313" key="8">
    <source>
        <dbReference type="EMBL" id="MBB3713515.1"/>
    </source>
</evidence>
<feature type="transmembrane region" description="Helical" evidence="6">
    <location>
        <begin position="207"/>
        <end position="230"/>
    </location>
</feature>
<dbReference type="InterPro" id="IPR051204">
    <property type="entry name" value="ABC_transp_perm/SBD"/>
</dbReference>
<keyword evidence="5 6" id="KW-0472">Membrane</keyword>
<feature type="transmembrane region" description="Helical" evidence="6">
    <location>
        <begin position="40"/>
        <end position="62"/>
    </location>
</feature>
<dbReference type="RefSeq" id="WP_343064609.1">
    <property type="nucleotide sequence ID" value="NZ_JACIBX010000015.1"/>
</dbReference>
<feature type="transmembrane region" description="Helical" evidence="6">
    <location>
        <begin position="132"/>
        <end position="154"/>
    </location>
</feature>
<keyword evidence="2 6" id="KW-0813">Transport</keyword>
<dbReference type="Gene3D" id="1.10.3720.10">
    <property type="entry name" value="MetI-like"/>
    <property type="match status" value="1"/>
</dbReference>
<feature type="transmembrane region" description="Helical" evidence="6">
    <location>
        <begin position="107"/>
        <end position="125"/>
    </location>
</feature>
<dbReference type="EMBL" id="JACIBX010000015">
    <property type="protein sequence ID" value="MBB3713515.1"/>
    <property type="molecule type" value="Genomic_DNA"/>
</dbReference>
<feature type="transmembrane region" description="Helical" evidence="6">
    <location>
        <begin position="347"/>
        <end position="369"/>
    </location>
</feature>
<comment type="caution">
    <text evidence="8">The sequence shown here is derived from an EMBL/GenBank/DDBJ whole genome shotgun (WGS) entry which is preliminary data.</text>
</comment>
<dbReference type="PANTHER" id="PTHR30177">
    <property type="entry name" value="GLYCINE BETAINE/L-PROLINE TRANSPORT SYSTEM PERMEASE PROTEIN PROW"/>
    <property type="match status" value="1"/>
</dbReference>
<proteinExistence type="inferred from homology"/>
<name>A0ABR6HSI4_9RHOB</name>
<keyword evidence="9" id="KW-1185">Reference proteome</keyword>
<dbReference type="Proteomes" id="UP000576152">
    <property type="component" value="Unassembled WGS sequence"/>
</dbReference>
<evidence type="ECO:0000259" key="7">
    <source>
        <dbReference type="PROSITE" id="PS50928"/>
    </source>
</evidence>
<keyword evidence="4 6" id="KW-1133">Transmembrane helix</keyword>
<evidence type="ECO:0000256" key="6">
    <source>
        <dbReference type="RuleBase" id="RU363032"/>
    </source>
</evidence>
<dbReference type="InterPro" id="IPR000515">
    <property type="entry name" value="MetI-like"/>
</dbReference>
<feature type="transmembrane region" description="Helical" evidence="6">
    <location>
        <begin position="250"/>
        <end position="275"/>
    </location>
</feature>
<reference evidence="8 9" key="1">
    <citation type="submission" date="2020-08" db="EMBL/GenBank/DDBJ databases">
        <title>Genomic Encyclopedia of Type Strains, Phase III (KMG-III): the genomes of soil and plant-associated and newly described type strains.</title>
        <authorList>
            <person name="Whitman W."/>
        </authorList>
    </citation>
    <scope>NUCLEOTIDE SEQUENCE [LARGE SCALE GENOMIC DNA]</scope>
    <source>
        <strain evidence="8 9">CECT 8572</strain>
    </source>
</reference>
<dbReference type="PROSITE" id="PS50928">
    <property type="entry name" value="ABC_TM1"/>
    <property type="match status" value="1"/>
</dbReference>
<protein>
    <submittedName>
        <fullName evidence="8">Osmoprotectant transport system permease protein</fullName>
    </submittedName>
</protein>
<organism evidence="8 9">
    <name type="scientific">Limimaricola variabilis</name>
    <dbReference type="NCBI Taxonomy" id="1492771"/>
    <lineage>
        <taxon>Bacteria</taxon>
        <taxon>Pseudomonadati</taxon>
        <taxon>Pseudomonadota</taxon>
        <taxon>Alphaproteobacteria</taxon>
        <taxon>Rhodobacterales</taxon>
        <taxon>Paracoccaceae</taxon>
        <taxon>Limimaricola</taxon>
    </lineage>
</organism>
<accession>A0ABR6HSI4</accession>
<dbReference type="Pfam" id="PF00528">
    <property type="entry name" value="BPD_transp_1"/>
    <property type="match status" value="1"/>
</dbReference>
<feature type="transmembrane region" description="Helical" evidence="6">
    <location>
        <begin position="174"/>
        <end position="200"/>
    </location>
</feature>
<evidence type="ECO:0000256" key="2">
    <source>
        <dbReference type="ARBA" id="ARBA00022448"/>
    </source>
</evidence>
<dbReference type="PANTHER" id="PTHR30177:SF30">
    <property type="entry name" value="GLYCINE BETAINE UPTAKE SYSTEM PERMEASE PROTEIN YEHY"/>
    <property type="match status" value="1"/>
</dbReference>
<gene>
    <name evidence="8" type="ORF">FHS00_003119</name>
</gene>
<evidence type="ECO:0000256" key="5">
    <source>
        <dbReference type="ARBA" id="ARBA00023136"/>
    </source>
</evidence>
<dbReference type="InterPro" id="IPR035906">
    <property type="entry name" value="MetI-like_sf"/>
</dbReference>
<dbReference type="CDD" id="cd06261">
    <property type="entry name" value="TM_PBP2"/>
    <property type="match status" value="1"/>
</dbReference>
<comment type="similarity">
    <text evidence="6">Belongs to the binding-protein-dependent transport system permease family.</text>
</comment>
<feature type="transmembrane region" description="Helical" evidence="6">
    <location>
        <begin position="69"/>
        <end position="87"/>
    </location>
</feature>